<sequence length="126" mass="14080">MAFIVELWESVFTPGTTPALITATHASFILLIISLIVLIFLSKSIHFVNLLVIAILLYGSVIWFINELKNTQLKSNEELEKDSKEEEKGAKTESQDEPKVEKNVEKKPESLATGVKVASPVKKRKV</sequence>
<evidence type="ECO:0000313" key="4">
    <source>
        <dbReference type="Proteomes" id="UP000094285"/>
    </source>
</evidence>
<feature type="compositionally biased region" description="Basic and acidic residues" evidence="1">
    <location>
        <begin position="77"/>
        <end position="109"/>
    </location>
</feature>
<dbReference type="PANTHER" id="PTHR28251:SF1">
    <property type="entry name" value="V-TYPE ATPASE ASSEMBLY FACTOR PKR1"/>
    <property type="match status" value="1"/>
</dbReference>
<evidence type="ECO:0000256" key="1">
    <source>
        <dbReference type="SAM" id="MobiDB-lite"/>
    </source>
</evidence>
<feature type="transmembrane region" description="Helical" evidence="2">
    <location>
        <begin position="47"/>
        <end position="65"/>
    </location>
</feature>
<proteinExistence type="predicted"/>
<dbReference type="EMBL" id="KV453911">
    <property type="protein sequence ID" value="ODV79909.1"/>
    <property type="molecule type" value="Genomic_DNA"/>
</dbReference>
<keyword evidence="4" id="KW-1185">Reference proteome</keyword>
<evidence type="ECO:0000256" key="2">
    <source>
        <dbReference type="SAM" id="Phobius"/>
    </source>
</evidence>
<protein>
    <submittedName>
        <fullName evidence="3">Pkr1-domain-containing protein</fullName>
    </submittedName>
</protein>
<dbReference type="InterPro" id="IPR013945">
    <property type="entry name" value="Pkr1"/>
</dbReference>
<keyword evidence="2" id="KW-0812">Transmembrane</keyword>
<dbReference type="GO" id="GO:0070072">
    <property type="term" value="P:vacuolar proton-transporting V-type ATPase complex assembly"/>
    <property type="evidence" value="ECO:0007669"/>
    <property type="project" value="InterPro"/>
</dbReference>
<feature type="transmembrane region" description="Helical" evidence="2">
    <location>
        <begin position="20"/>
        <end position="40"/>
    </location>
</feature>
<feature type="region of interest" description="Disordered" evidence="1">
    <location>
        <begin position="77"/>
        <end position="126"/>
    </location>
</feature>
<dbReference type="GO" id="GO:0005789">
    <property type="term" value="C:endoplasmic reticulum membrane"/>
    <property type="evidence" value="ECO:0007669"/>
    <property type="project" value="TreeGrafter"/>
</dbReference>
<gene>
    <name evidence="3" type="ORF">CANTADRAFT_5602</name>
</gene>
<accession>A0A1E4SK74</accession>
<keyword evidence="2" id="KW-0472">Membrane</keyword>
<reference evidence="4" key="1">
    <citation type="submission" date="2016-05" db="EMBL/GenBank/DDBJ databases">
        <title>Comparative genomics of biotechnologically important yeasts.</title>
        <authorList>
            <consortium name="DOE Joint Genome Institute"/>
            <person name="Riley R."/>
            <person name="Haridas S."/>
            <person name="Wolfe K.H."/>
            <person name="Lopes M.R."/>
            <person name="Hittinger C.T."/>
            <person name="Goker M."/>
            <person name="Salamov A."/>
            <person name="Wisecaver J."/>
            <person name="Long T.M."/>
            <person name="Aerts A.L."/>
            <person name="Barry K."/>
            <person name="Choi C."/>
            <person name="Clum A."/>
            <person name="Coughlan A.Y."/>
            <person name="Deshpande S."/>
            <person name="Douglass A.P."/>
            <person name="Hanson S.J."/>
            <person name="Klenk H.-P."/>
            <person name="Labutti K."/>
            <person name="Lapidus A."/>
            <person name="Lindquist E."/>
            <person name="Lipzen A."/>
            <person name="Meier-Kolthoff J.P."/>
            <person name="Ohm R.A."/>
            <person name="Otillar R.P."/>
            <person name="Pangilinan J."/>
            <person name="Peng Y."/>
            <person name="Rokas A."/>
            <person name="Rosa C.A."/>
            <person name="Scheuner C."/>
            <person name="Sibirny A.A."/>
            <person name="Slot J.C."/>
            <person name="Stielow J.B."/>
            <person name="Sun H."/>
            <person name="Kurtzman C.P."/>
            <person name="Blackwell M."/>
            <person name="Grigoriev I.V."/>
            <person name="Jeffries T.W."/>
        </authorList>
    </citation>
    <scope>NUCLEOTIDE SEQUENCE [LARGE SCALE GENOMIC DNA]</scope>
    <source>
        <strain evidence="4">NRRL Y-17324</strain>
    </source>
</reference>
<organism evidence="3 4">
    <name type="scientific">Suhomyces tanzawaensis NRRL Y-17324</name>
    <dbReference type="NCBI Taxonomy" id="984487"/>
    <lineage>
        <taxon>Eukaryota</taxon>
        <taxon>Fungi</taxon>
        <taxon>Dikarya</taxon>
        <taxon>Ascomycota</taxon>
        <taxon>Saccharomycotina</taxon>
        <taxon>Pichiomycetes</taxon>
        <taxon>Debaryomycetaceae</taxon>
        <taxon>Suhomyces</taxon>
    </lineage>
</organism>
<dbReference type="Proteomes" id="UP000094285">
    <property type="component" value="Unassembled WGS sequence"/>
</dbReference>
<evidence type="ECO:0000313" key="3">
    <source>
        <dbReference type="EMBL" id="ODV79909.1"/>
    </source>
</evidence>
<dbReference type="GeneID" id="30984668"/>
<dbReference type="AlphaFoldDB" id="A0A1E4SK74"/>
<dbReference type="Pfam" id="PF08636">
    <property type="entry name" value="Pkr1"/>
    <property type="match status" value="1"/>
</dbReference>
<dbReference type="PANTHER" id="PTHR28251">
    <property type="entry name" value="V-TYPE ATPASE ASSEMBLY FACTOR PKR1"/>
    <property type="match status" value="1"/>
</dbReference>
<name>A0A1E4SK74_9ASCO</name>
<dbReference type="RefSeq" id="XP_020065031.1">
    <property type="nucleotide sequence ID" value="XM_020210532.1"/>
</dbReference>
<keyword evidence="2" id="KW-1133">Transmembrane helix</keyword>